<organism evidence="1 2">
    <name type="scientific">Trifolium pratense</name>
    <name type="common">Red clover</name>
    <dbReference type="NCBI Taxonomy" id="57577"/>
    <lineage>
        <taxon>Eukaryota</taxon>
        <taxon>Viridiplantae</taxon>
        <taxon>Streptophyta</taxon>
        <taxon>Embryophyta</taxon>
        <taxon>Tracheophyta</taxon>
        <taxon>Spermatophyta</taxon>
        <taxon>Magnoliopsida</taxon>
        <taxon>eudicotyledons</taxon>
        <taxon>Gunneridae</taxon>
        <taxon>Pentapetalae</taxon>
        <taxon>rosids</taxon>
        <taxon>fabids</taxon>
        <taxon>Fabales</taxon>
        <taxon>Fabaceae</taxon>
        <taxon>Papilionoideae</taxon>
        <taxon>50 kb inversion clade</taxon>
        <taxon>NPAAA clade</taxon>
        <taxon>Hologalegina</taxon>
        <taxon>IRL clade</taxon>
        <taxon>Trifolieae</taxon>
        <taxon>Trifolium</taxon>
    </lineage>
</organism>
<evidence type="ECO:0000313" key="2">
    <source>
        <dbReference type="Proteomes" id="UP001177021"/>
    </source>
</evidence>
<evidence type="ECO:0000313" key="1">
    <source>
        <dbReference type="EMBL" id="CAJ2639283.1"/>
    </source>
</evidence>
<keyword evidence="2" id="KW-1185">Reference proteome</keyword>
<dbReference type="EMBL" id="CASHSV030000024">
    <property type="protein sequence ID" value="CAJ2639283.1"/>
    <property type="molecule type" value="Genomic_DNA"/>
</dbReference>
<accession>A0ACB0J5D9</accession>
<name>A0ACB0J5D9_TRIPR</name>
<gene>
    <name evidence="1" type="ORF">MILVUS5_LOCUS9340</name>
</gene>
<reference evidence="1" key="1">
    <citation type="submission" date="2023-10" db="EMBL/GenBank/DDBJ databases">
        <authorList>
            <person name="Rodriguez Cubillos JULIANA M."/>
            <person name="De Vega J."/>
        </authorList>
    </citation>
    <scope>NUCLEOTIDE SEQUENCE</scope>
</reference>
<proteinExistence type="predicted"/>
<dbReference type="Proteomes" id="UP001177021">
    <property type="component" value="Unassembled WGS sequence"/>
</dbReference>
<protein>
    <submittedName>
        <fullName evidence="1">Uncharacterized protein</fullName>
    </submittedName>
</protein>
<comment type="caution">
    <text evidence="1">The sequence shown here is derived from an EMBL/GenBank/DDBJ whole genome shotgun (WGS) entry which is preliminary data.</text>
</comment>
<sequence>MKVVFVLDGNLMSEIPNCGYGKAVMMDQEARVLRYKEKRKNRRFEKTIHGSLFFQFLHSHSNEDPPSTITLVLAGSSSLLFTDSTIQLSKAPEQLTLSTSDDSLNRNGLHKLVGKFGGLKFDLLSDISRHYQVFYTERGLPSWRKAS</sequence>